<name>O85711_RHIFR</name>
<gene>
    <name evidence="1" type="primary">nifW-like</name>
</gene>
<organism evidence="1">
    <name type="scientific">Rhizobium fredii</name>
    <name type="common">Sinorhizobium fredii</name>
    <dbReference type="NCBI Taxonomy" id="380"/>
    <lineage>
        <taxon>Bacteria</taxon>
        <taxon>Pseudomonadati</taxon>
        <taxon>Pseudomonadota</taxon>
        <taxon>Alphaproteobacteria</taxon>
        <taxon>Hyphomicrobiales</taxon>
        <taxon>Rhizobiaceae</taxon>
        <taxon>Sinorhizobium/Ensifer group</taxon>
        <taxon>Sinorhizobium</taxon>
    </lineage>
</organism>
<proteinExistence type="predicted"/>
<keyword evidence="1" id="KW-0614">Plasmid</keyword>
<evidence type="ECO:0000313" key="1">
    <source>
        <dbReference type="EMBL" id="AAC27748.1"/>
    </source>
</evidence>
<geneLocation type="plasmid" evidence="1">
    <name>pSfHH103d</name>
</geneLocation>
<sequence length="22" mass="2402">MSELFYAVSAVQELASALLFLV</sequence>
<dbReference type="AlphaFoldDB" id="O85711"/>
<accession>O85711</accession>
<reference evidence="1" key="1">
    <citation type="journal article" date="1999" name="Mol. Plant Microbe Interact.">
        <title>Mutation in GDP-fucose synthesis genes of Sinorhizobium fredii alters Nod factors and significantly decreases competitiveness to nodulate soybeans.</title>
        <authorList>
            <person name="Lamrabet Y."/>
            <person name="Bellogin R.A."/>
            <person name="Cubo T."/>
            <person name="Espuny R."/>
            <person name="Gil A."/>
            <person name="Krishnan H.B."/>
            <person name="Megias M."/>
            <person name="Ollero F.J."/>
            <person name="Pueppke S.G."/>
            <person name="Ruiz-Sainz J.E."/>
            <person name="Spaink H.P."/>
            <person name="Tejero-Mateo P."/>
            <person name="Thomas-Oates J."/>
            <person name="Vinardell J.M."/>
        </authorList>
    </citation>
    <scope>NUCLEOTIDE SEQUENCE</scope>
    <source>
        <strain evidence="1">HH103</strain>
        <plasmid evidence="1">pSfHH103d</plasmid>
    </source>
</reference>
<protein>
    <submittedName>
        <fullName evidence="1">NifW</fullName>
    </submittedName>
</protein>
<dbReference type="EMBL" id="AF072888">
    <property type="protein sequence ID" value="AAC27748.1"/>
    <property type="molecule type" value="Genomic_DNA"/>
</dbReference>